<feature type="transmembrane region" description="Helical" evidence="1">
    <location>
        <begin position="152"/>
        <end position="172"/>
    </location>
</feature>
<evidence type="ECO:0000313" key="3">
    <source>
        <dbReference type="Proteomes" id="UP001429357"/>
    </source>
</evidence>
<dbReference type="RefSeq" id="WP_161868842.1">
    <property type="nucleotide sequence ID" value="NZ_MAEI02000001.1"/>
</dbReference>
<accession>A0ABV0F441</accession>
<protein>
    <recommendedName>
        <fullName evidence="4">ABC transporter permease</fullName>
    </recommendedName>
</protein>
<evidence type="ECO:0008006" key="4">
    <source>
        <dbReference type="Google" id="ProtNLM"/>
    </source>
</evidence>
<keyword evidence="1" id="KW-0472">Membrane</keyword>
<reference evidence="3" key="1">
    <citation type="submission" date="2016-06" db="EMBL/GenBank/DDBJ databases">
        <title>Four novel species of enterococci isolated from chicken manure.</title>
        <authorList>
            <person name="Van Tyne D."/>
        </authorList>
    </citation>
    <scope>NUCLEOTIDE SEQUENCE [LARGE SCALE GENOMIC DNA]</scope>
    <source>
        <strain evidence="3">JM9A</strain>
    </source>
</reference>
<evidence type="ECO:0000313" key="2">
    <source>
        <dbReference type="EMBL" id="MEO1781416.1"/>
    </source>
</evidence>
<dbReference type="PANTHER" id="PTHR43471">
    <property type="entry name" value="ABC TRANSPORTER PERMEASE"/>
    <property type="match status" value="1"/>
</dbReference>
<feature type="transmembrane region" description="Helical" evidence="1">
    <location>
        <begin position="229"/>
        <end position="250"/>
    </location>
</feature>
<dbReference type="EMBL" id="MAEI02000001">
    <property type="protein sequence ID" value="MEO1781416.1"/>
    <property type="molecule type" value="Genomic_DNA"/>
</dbReference>
<organism evidence="2 3">
    <name type="scientific">Enterococcus diestrammenae</name>
    <dbReference type="NCBI Taxonomy" id="1155073"/>
    <lineage>
        <taxon>Bacteria</taxon>
        <taxon>Bacillati</taxon>
        <taxon>Bacillota</taxon>
        <taxon>Bacilli</taxon>
        <taxon>Lactobacillales</taxon>
        <taxon>Enterococcaceae</taxon>
        <taxon>Enterococcus</taxon>
    </lineage>
</organism>
<keyword evidence="1" id="KW-0812">Transmembrane</keyword>
<sequence>MPRQLVIQLKKELFESARKKRLLILAIVFMAAGIMSPTLAKLMPEIMKTALPEGMNVQLPAPTSVDAWTQFFKNSLQFGLLALVLLYADTLCGEVTAGTLINLLTKGLDRRWVVLGKALQLFLLWTAGFWLSFAVSWGYTRYFFDDAPAGSLFFSCLALWLYGCLFLSFLMTASAIAVSGLQSLLLMALLLGLTMLLGIFKRIQRFDPFTLGSRNLEWLTGSAQLADSWPAFVLALVLLGGALVSAVMLFQRRLL</sequence>
<keyword evidence="1" id="KW-1133">Transmembrane helix</keyword>
<proteinExistence type="predicted"/>
<dbReference type="Pfam" id="PF12679">
    <property type="entry name" value="ABC2_membrane_2"/>
    <property type="match status" value="1"/>
</dbReference>
<dbReference type="Proteomes" id="UP001429357">
    <property type="component" value="Unassembled WGS sequence"/>
</dbReference>
<evidence type="ECO:0000256" key="1">
    <source>
        <dbReference type="SAM" id="Phobius"/>
    </source>
</evidence>
<comment type="caution">
    <text evidence="2">The sequence shown here is derived from an EMBL/GenBank/DDBJ whole genome shotgun (WGS) entry which is preliminary data.</text>
</comment>
<keyword evidence="3" id="KW-1185">Reference proteome</keyword>
<feature type="transmembrane region" description="Helical" evidence="1">
    <location>
        <begin position="21"/>
        <end position="40"/>
    </location>
</feature>
<feature type="transmembrane region" description="Helical" evidence="1">
    <location>
        <begin position="78"/>
        <end position="101"/>
    </location>
</feature>
<feature type="transmembrane region" description="Helical" evidence="1">
    <location>
        <begin position="121"/>
        <end position="140"/>
    </location>
</feature>
<feature type="transmembrane region" description="Helical" evidence="1">
    <location>
        <begin position="184"/>
        <end position="203"/>
    </location>
</feature>
<name>A0ABV0F441_9ENTE</name>
<gene>
    <name evidence="2" type="ORF">BAU18_001001</name>
</gene>
<reference evidence="2 3" key="2">
    <citation type="submission" date="2024-02" db="EMBL/GenBank/DDBJ databases">
        <title>The Genome Sequence of Enterococcus diestrammenae JM9A.</title>
        <authorList>
            <person name="Earl A."/>
            <person name="Manson A."/>
            <person name="Gilmore M."/>
            <person name="Sanders J."/>
            <person name="Shea T."/>
            <person name="Howe W."/>
            <person name="Livny J."/>
            <person name="Cuomo C."/>
            <person name="Neafsey D."/>
            <person name="Birren B."/>
        </authorList>
    </citation>
    <scope>NUCLEOTIDE SEQUENCE [LARGE SCALE GENOMIC DNA]</scope>
    <source>
        <strain evidence="2 3">JM9A</strain>
    </source>
</reference>